<dbReference type="RefSeq" id="XP_059599609.1">
    <property type="nucleotide sequence ID" value="XM_059747317.1"/>
</dbReference>
<evidence type="ECO:0000313" key="1">
    <source>
        <dbReference type="RefSeq" id="XP_059599609.1"/>
    </source>
</evidence>
<name>A0AAJ8BM28_ASPNG</name>
<reference evidence="1" key="1">
    <citation type="submission" date="2025-02" db="EMBL/GenBank/DDBJ databases">
        <authorList>
            <consortium name="NCBI Genome Project"/>
        </authorList>
    </citation>
    <scope>NUCLEOTIDE SEQUENCE</scope>
</reference>
<accession>A0AAJ8BM28</accession>
<organism evidence="1">
    <name type="scientific">Aspergillus niger</name>
    <dbReference type="NCBI Taxonomy" id="5061"/>
    <lineage>
        <taxon>Eukaryota</taxon>
        <taxon>Fungi</taxon>
        <taxon>Dikarya</taxon>
        <taxon>Ascomycota</taxon>
        <taxon>Pezizomycotina</taxon>
        <taxon>Eurotiomycetes</taxon>
        <taxon>Eurotiomycetidae</taxon>
        <taxon>Eurotiales</taxon>
        <taxon>Aspergillaceae</taxon>
        <taxon>Aspergillus</taxon>
        <taxon>Aspergillus subgen. Circumdati</taxon>
    </lineage>
</organism>
<reference evidence="1" key="2">
    <citation type="submission" date="2025-08" db="UniProtKB">
        <authorList>
            <consortium name="RefSeq"/>
        </authorList>
    </citation>
    <scope>IDENTIFICATION</scope>
</reference>
<dbReference type="AlphaFoldDB" id="A0AAJ8BM28"/>
<dbReference type="VEuPathDB" id="FungiDB:An01g04010"/>
<gene>
    <name evidence="1" type="ORF">An01g04010</name>
</gene>
<sequence>MIDGWGSWTRSIGESSLTPLAVELNPPPDIRHSIHGFYADKRIGYTKDKMVANAAI</sequence>
<dbReference type="GeneID" id="84589905"/>
<proteinExistence type="predicted"/>
<protein>
    <submittedName>
        <fullName evidence="1">Uncharacterized protein</fullName>
    </submittedName>
</protein>
<dbReference type="KEGG" id="ang:An01g04010"/>